<accession>G9XLV6</accession>
<reference evidence="1 2" key="1">
    <citation type="submission" date="2011-08" db="EMBL/GenBank/DDBJ databases">
        <authorList>
            <person name="Weinstock G."/>
            <person name="Sodergren E."/>
            <person name="Clifton S."/>
            <person name="Fulton L."/>
            <person name="Fulton B."/>
            <person name="Courtney L."/>
            <person name="Fronick C."/>
            <person name="Harrison M."/>
            <person name="Strong C."/>
            <person name="Farmer C."/>
            <person name="Delahaunty K."/>
            <person name="Markovic C."/>
            <person name="Hall O."/>
            <person name="Minx P."/>
            <person name="Tomlinson C."/>
            <person name="Mitreva M."/>
            <person name="Hou S."/>
            <person name="Chen J."/>
            <person name="Wollam A."/>
            <person name="Pepin K.H."/>
            <person name="Johnson M."/>
            <person name="Bhonagiri V."/>
            <person name="Zhang X."/>
            <person name="Suruliraj S."/>
            <person name="Warren W."/>
            <person name="Chinwalla A."/>
            <person name="Mardis E.R."/>
            <person name="Wilson R.K."/>
        </authorList>
    </citation>
    <scope>NUCLEOTIDE SEQUENCE [LARGE SCALE GENOMIC DNA]</scope>
    <source>
        <strain evidence="1 2">DP7</strain>
    </source>
</reference>
<name>G9XLV6_DESHA</name>
<organism evidence="1 2">
    <name type="scientific">Desulfitobacterium hafniense DP7</name>
    <dbReference type="NCBI Taxonomy" id="537010"/>
    <lineage>
        <taxon>Bacteria</taxon>
        <taxon>Bacillati</taxon>
        <taxon>Bacillota</taxon>
        <taxon>Clostridia</taxon>
        <taxon>Eubacteriales</taxon>
        <taxon>Desulfitobacteriaceae</taxon>
        <taxon>Desulfitobacterium</taxon>
    </lineage>
</organism>
<gene>
    <name evidence="1" type="ORF">HMPREF0322_01941</name>
</gene>
<proteinExistence type="predicted"/>
<sequence length="49" mass="5873">MFKIHPLGSSFTKYQALKQRNLQKRYKGNSQTQYPYFGGFQAKIFLIWI</sequence>
<dbReference type="AlphaFoldDB" id="G9XLV6"/>
<evidence type="ECO:0000313" key="1">
    <source>
        <dbReference type="EMBL" id="EHL07381.1"/>
    </source>
</evidence>
<comment type="caution">
    <text evidence="1">The sequence shown here is derived from an EMBL/GenBank/DDBJ whole genome shotgun (WGS) entry which is preliminary data.</text>
</comment>
<dbReference type="Proteomes" id="UP000004416">
    <property type="component" value="Unassembled WGS sequence"/>
</dbReference>
<dbReference type="HOGENOM" id="CLU_3134870_0_0_9"/>
<dbReference type="PATRIC" id="fig|537010.4.peg.1816"/>
<protein>
    <submittedName>
        <fullName evidence="1">Uncharacterized protein</fullName>
    </submittedName>
</protein>
<evidence type="ECO:0000313" key="2">
    <source>
        <dbReference type="Proteomes" id="UP000004416"/>
    </source>
</evidence>
<dbReference type="EMBL" id="AFZX01000043">
    <property type="protein sequence ID" value="EHL07381.1"/>
    <property type="molecule type" value="Genomic_DNA"/>
</dbReference>